<accession>A0A5J4RMS6</accession>
<dbReference type="EMBL" id="SNRY01001029">
    <property type="protein sequence ID" value="KAA6334151.1"/>
    <property type="molecule type" value="Genomic_DNA"/>
</dbReference>
<name>A0A5J4RMS6_9ZZZZ</name>
<gene>
    <name evidence="1" type="ORF">EZS27_017507</name>
</gene>
<proteinExistence type="predicted"/>
<sequence>MFFQEYQEKLDKIEEQHIYTCSQIKDLLEGKIEEKRKIEKCISIKEYMEMRIENFRKNRRTGYASMNENSLEKSCRL</sequence>
<comment type="caution">
    <text evidence="1">The sequence shown here is derived from an EMBL/GenBank/DDBJ whole genome shotgun (WGS) entry which is preliminary data.</text>
</comment>
<protein>
    <submittedName>
        <fullName evidence="1">Uncharacterized protein</fullName>
    </submittedName>
</protein>
<dbReference type="AlphaFoldDB" id="A0A5J4RMS6"/>
<organism evidence="1">
    <name type="scientific">termite gut metagenome</name>
    <dbReference type="NCBI Taxonomy" id="433724"/>
    <lineage>
        <taxon>unclassified sequences</taxon>
        <taxon>metagenomes</taxon>
        <taxon>organismal metagenomes</taxon>
    </lineage>
</organism>
<reference evidence="1" key="1">
    <citation type="submission" date="2019-03" db="EMBL/GenBank/DDBJ databases">
        <title>Single cell metagenomics reveals metabolic interactions within the superorganism composed of flagellate Streblomastix strix and complex community of Bacteroidetes bacteria on its surface.</title>
        <authorList>
            <person name="Treitli S.C."/>
            <person name="Kolisko M."/>
            <person name="Husnik F."/>
            <person name="Keeling P."/>
            <person name="Hampl V."/>
        </authorList>
    </citation>
    <scope>NUCLEOTIDE SEQUENCE</scope>
    <source>
        <strain evidence="1">STM</strain>
    </source>
</reference>
<evidence type="ECO:0000313" key="1">
    <source>
        <dbReference type="EMBL" id="KAA6334151.1"/>
    </source>
</evidence>